<evidence type="ECO:0000256" key="5">
    <source>
        <dbReference type="ARBA" id="ARBA00023242"/>
    </source>
</evidence>
<feature type="region of interest" description="Disordered" evidence="6">
    <location>
        <begin position="213"/>
        <end position="239"/>
    </location>
</feature>
<gene>
    <name evidence="8" type="ORF">M231_06792</name>
</gene>
<dbReference type="OrthoDB" id="2596487at2759"/>
<dbReference type="GO" id="GO:0005634">
    <property type="term" value="C:nucleus"/>
    <property type="evidence" value="ECO:0007669"/>
    <property type="project" value="UniProtKB-SubCell"/>
</dbReference>
<protein>
    <recommendedName>
        <fullName evidence="7">Xylanolytic transcriptional activator regulatory domain-containing protein</fullName>
    </recommendedName>
</protein>
<comment type="caution">
    <text evidence="8">The sequence shown here is derived from an EMBL/GenBank/DDBJ whole genome shotgun (WGS) entry which is preliminary data.</text>
</comment>
<dbReference type="Proteomes" id="UP000289152">
    <property type="component" value="Unassembled WGS sequence"/>
</dbReference>
<dbReference type="GO" id="GO:0008270">
    <property type="term" value="F:zinc ion binding"/>
    <property type="evidence" value="ECO:0007669"/>
    <property type="project" value="InterPro"/>
</dbReference>
<dbReference type="GO" id="GO:0006351">
    <property type="term" value="P:DNA-templated transcription"/>
    <property type="evidence" value="ECO:0007669"/>
    <property type="project" value="InterPro"/>
</dbReference>
<dbReference type="InterPro" id="IPR050815">
    <property type="entry name" value="TF_fung"/>
</dbReference>
<dbReference type="GO" id="GO:0000981">
    <property type="term" value="F:DNA-binding transcription factor activity, RNA polymerase II-specific"/>
    <property type="evidence" value="ECO:0007669"/>
    <property type="project" value="InterPro"/>
</dbReference>
<keyword evidence="4" id="KW-0804">Transcription</keyword>
<dbReference type="InterPro" id="IPR007219">
    <property type="entry name" value="XnlR_reg_dom"/>
</dbReference>
<organism evidence="8 9">
    <name type="scientific">Tremella mesenterica</name>
    <name type="common">Jelly fungus</name>
    <dbReference type="NCBI Taxonomy" id="5217"/>
    <lineage>
        <taxon>Eukaryota</taxon>
        <taxon>Fungi</taxon>
        <taxon>Dikarya</taxon>
        <taxon>Basidiomycota</taxon>
        <taxon>Agaricomycotina</taxon>
        <taxon>Tremellomycetes</taxon>
        <taxon>Tremellales</taxon>
        <taxon>Tremellaceae</taxon>
        <taxon>Tremella</taxon>
    </lineage>
</organism>
<name>A0A4Q1BB02_TREME</name>
<evidence type="ECO:0000313" key="8">
    <source>
        <dbReference type="EMBL" id="RXK35969.1"/>
    </source>
</evidence>
<dbReference type="PANTHER" id="PTHR47338">
    <property type="entry name" value="ZN(II)2CYS6 TRANSCRIPTION FACTOR (EUROFUNG)-RELATED"/>
    <property type="match status" value="1"/>
</dbReference>
<dbReference type="GO" id="GO:0003677">
    <property type="term" value="F:DNA binding"/>
    <property type="evidence" value="ECO:0007669"/>
    <property type="project" value="InterPro"/>
</dbReference>
<keyword evidence="9" id="KW-1185">Reference proteome</keyword>
<proteinExistence type="predicted"/>
<evidence type="ECO:0000256" key="2">
    <source>
        <dbReference type="ARBA" id="ARBA00022723"/>
    </source>
</evidence>
<reference evidence="8 9" key="1">
    <citation type="submission" date="2016-06" db="EMBL/GenBank/DDBJ databases">
        <title>Evolution of pathogenesis and genome organization in the Tremellales.</title>
        <authorList>
            <person name="Cuomo C."/>
            <person name="Litvintseva A."/>
            <person name="Heitman J."/>
            <person name="Chen Y."/>
            <person name="Sun S."/>
            <person name="Springer D."/>
            <person name="Dromer F."/>
            <person name="Young S."/>
            <person name="Zeng Q."/>
            <person name="Chapman S."/>
            <person name="Gujja S."/>
            <person name="Saif S."/>
            <person name="Birren B."/>
        </authorList>
    </citation>
    <scope>NUCLEOTIDE SEQUENCE [LARGE SCALE GENOMIC DNA]</scope>
    <source>
        <strain evidence="8 9">ATCC 28783</strain>
    </source>
</reference>
<dbReference type="SMART" id="SM00906">
    <property type="entry name" value="Fungal_trans"/>
    <property type="match status" value="1"/>
</dbReference>
<dbReference type="CDD" id="cd12148">
    <property type="entry name" value="fungal_TF_MHR"/>
    <property type="match status" value="1"/>
</dbReference>
<evidence type="ECO:0000256" key="4">
    <source>
        <dbReference type="ARBA" id="ARBA00023163"/>
    </source>
</evidence>
<comment type="subcellular location">
    <subcellularLocation>
        <location evidence="1">Nucleus</location>
    </subcellularLocation>
</comment>
<keyword evidence="3" id="KW-0805">Transcription regulation</keyword>
<evidence type="ECO:0000256" key="3">
    <source>
        <dbReference type="ARBA" id="ARBA00023015"/>
    </source>
</evidence>
<accession>A0A4Q1BB02</accession>
<feature type="compositionally biased region" description="Basic and acidic residues" evidence="6">
    <location>
        <begin position="222"/>
        <end position="239"/>
    </location>
</feature>
<feature type="domain" description="Xylanolytic transcriptional activator regulatory" evidence="7">
    <location>
        <begin position="111"/>
        <end position="190"/>
    </location>
</feature>
<evidence type="ECO:0000256" key="6">
    <source>
        <dbReference type="SAM" id="MobiDB-lite"/>
    </source>
</evidence>
<evidence type="ECO:0000259" key="7">
    <source>
        <dbReference type="SMART" id="SM00906"/>
    </source>
</evidence>
<dbReference type="PANTHER" id="PTHR47338:SF7">
    <property type="entry name" value="ZN(II)2CYS6 TRANSCRIPTION FACTOR (EUROFUNG)"/>
    <property type="match status" value="1"/>
</dbReference>
<dbReference type="Pfam" id="PF04082">
    <property type="entry name" value="Fungal_trans"/>
    <property type="match status" value="1"/>
</dbReference>
<dbReference type="InParanoid" id="A0A4Q1BB02"/>
<dbReference type="FunCoup" id="A0A4Q1BB02">
    <property type="interactions" value="24"/>
</dbReference>
<dbReference type="AlphaFoldDB" id="A0A4Q1BB02"/>
<dbReference type="EMBL" id="SDIL01000114">
    <property type="protein sequence ID" value="RXK35969.1"/>
    <property type="molecule type" value="Genomic_DNA"/>
</dbReference>
<sequence>MSQVGTSRLIRDLMNAYFVEVYPCTIFSFLHRPTFTKAVEDESVSLCLLLAVCAISAKFVLPDSSPAQKWIAEAKRQAMMEIENGRMTSATLGSLVICFHFDLYARDLVAAWMTSGSAIRLAFALRLNNFDANSQESKRTRLSWFEIESRRRLMWAVYMIDMYVSDGFSEYTNIPHSTMRIPLPCDEDAFSNGEEYDSGRLLLPDMGQDGVWSSPGVGPSKIRADEQSDKGTWHEVDSF</sequence>
<evidence type="ECO:0000313" key="9">
    <source>
        <dbReference type="Proteomes" id="UP000289152"/>
    </source>
</evidence>
<evidence type="ECO:0000256" key="1">
    <source>
        <dbReference type="ARBA" id="ARBA00004123"/>
    </source>
</evidence>
<keyword evidence="2" id="KW-0479">Metal-binding</keyword>
<keyword evidence="5" id="KW-0539">Nucleus</keyword>